<accession>H1YZU7</accession>
<dbReference type="EMBL" id="CM001436">
    <property type="protein sequence ID" value="EHQ34359.1"/>
    <property type="molecule type" value="Genomic_DNA"/>
</dbReference>
<gene>
    <name evidence="1" type="ORF">Metlim_0208</name>
</gene>
<name>H1YZU7_9EURY</name>
<evidence type="ECO:0000313" key="2">
    <source>
        <dbReference type="Proteomes" id="UP000005741"/>
    </source>
</evidence>
<dbReference type="HOGENOM" id="CLU_3094111_0_0_2"/>
<keyword evidence="2" id="KW-1185">Reference proteome</keyword>
<sequence length="51" mass="6027">MNSNKPEINSPDTYKIKIEKMKMAAQDKLFLKDIAEVSEDYKYVDLEGWEE</sequence>
<dbReference type="InParanoid" id="H1YZU7"/>
<dbReference type="STRING" id="937775.Metlim_0208"/>
<dbReference type="Proteomes" id="UP000005741">
    <property type="component" value="Chromosome"/>
</dbReference>
<protein>
    <submittedName>
        <fullName evidence="1">Uncharacterized protein</fullName>
    </submittedName>
</protein>
<evidence type="ECO:0000313" key="1">
    <source>
        <dbReference type="EMBL" id="EHQ34359.1"/>
    </source>
</evidence>
<dbReference type="RefSeq" id="WP_004075987.1">
    <property type="nucleotide sequence ID" value="NZ_CM001436.1"/>
</dbReference>
<organism evidence="1 2">
    <name type="scientific">Methanoplanus limicola DSM 2279</name>
    <dbReference type="NCBI Taxonomy" id="937775"/>
    <lineage>
        <taxon>Archaea</taxon>
        <taxon>Methanobacteriati</taxon>
        <taxon>Methanobacteriota</taxon>
        <taxon>Stenosarchaea group</taxon>
        <taxon>Methanomicrobia</taxon>
        <taxon>Methanomicrobiales</taxon>
        <taxon>Methanomicrobiaceae</taxon>
        <taxon>Methanoplanus</taxon>
    </lineage>
</organism>
<dbReference type="AlphaFoldDB" id="H1YZU7"/>
<reference evidence="1 2" key="1">
    <citation type="submission" date="2011-10" db="EMBL/GenBank/DDBJ databases">
        <title>The Improved High-Quality Draft genome of Methanoplanus limicola DSM 2279.</title>
        <authorList>
            <consortium name="US DOE Joint Genome Institute (JGI-PGF)"/>
            <person name="Lucas S."/>
            <person name="Copeland A."/>
            <person name="Lapidus A."/>
            <person name="Glavina del Rio T."/>
            <person name="Dalin E."/>
            <person name="Tice H."/>
            <person name="Bruce D."/>
            <person name="Goodwin L."/>
            <person name="Pitluck S."/>
            <person name="Peters L."/>
            <person name="Mikhailova N."/>
            <person name="Lu M."/>
            <person name="Kyrpides N."/>
            <person name="Mavromatis K."/>
            <person name="Ivanova N."/>
            <person name="Markowitz V."/>
            <person name="Cheng J.-F."/>
            <person name="Hugenholtz P."/>
            <person name="Woyke T."/>
            <person name="Wu D."/>
            <person name="Wirth R."/>
            <person name="Brambilla E.-M."/>
            <person name="Klenk H.-P."/>
            <person name="Eisen J.A."/>
        </authorList>
    </citation>
    <scope>NUCLEOTIDE SEQUENCE [LARGE SCALE GENOMIC DNA]</scope>
    <source>
        <strain evidence="1 2">DSM 2279</strain>
    </source>
</reference>
<proteinExistence type="predicted"/>